<accession>A0A2K1IVU5</accession>
<evidence type="ECO:0000313" key="2">
    <source>
        <dbReference type="EnsemblPlants" id="PAC:32946595.CDS.1"/>
    </source>
</evidence>
<evidence type="ECO:0000313" key="1">
    <source>
        <dbReference type="EMBL" id="PNR33402.1"/>
    </source>
</evidence>
<evidence type="ECO:0000313" key="3">
    <source>
        <dbReference type="Proteomes" id="UP000006727"/>
    </source>
</evidence>
<dbReference type="InParanoid" id="A0A2K1IVU5"/>
<dbReference type="Gramene" id="Pp3c20_19680V3.2">
    <property type="protein sequence ID" value="PAC:32946596.CDS.1"/>
    <property type="gene ID" value="Pp3c20_19680"/>
</dbReference>
<sequence length="127" mass="14341">MDSSNIQFELVFRKICLSQALRFLGAPSWLVLSLANVPFECHNSFSTPPIEVFLSILQSGCHKLPISYNSNLVLSNLYGWKAFLTLEVPYPLLGLLGSHHHWATSLRYHSKVSLVLILLWALFKEGV</sequence>
<dbReference type="EMBL" id="ABEU02000020">
    <property type="protein sequence ID" value="PNR33402.1"/>
    <property type="molecule type" value="Genomic_DNA"/>
</dbReference>
<reference evidence="1 3" key="1">
    <citation type="journal article" date="2008" name="Science">
        <title>The Physcomitrella genome reveals evolutionary insights into the conquest of land by plants.</title>
        <authorList>
            <person name="Rensing S."/>
            <person name="Lang D."/>
            <person name="Zimmer A."/>
            <person name="Terry A."/>
            <person name="Salamov A."/>
            <person name="Shapiro H."/>
            <person name="Nishiyama T."/>
            <person name="Perroud P.-F."/>
            <person name="Lindquist E."/>
            <person name="Kamisugi Y."/>
            <person name="Tanahashi T."/>
            <person name="Sakakibara K."/>
            <person name="Fujita T."/>
            <person name="Oishi K."/>
            <person name="Shin-I T."/>
            <person name="Kuroki Y."/>
            <person name="Toyoda A."/>
            <person name="Suzuki Y."/>
            <person name="Hashimoto A."/>
            <person name="Yamaguchi K."/>
            <person name="Sugano A."/>
            <person name="Kohara Y."/>
            <person name="Fujiyama A."/>
            <person name="Anterola A."/>
            <person name="Aoki S."/>
            <person name="Ashton N."/>
            <person name="Barbazuk W.B."/>
            <person name="Barker E."/>
            <person name="Bennetzen J."/>
            <person name="Bezanilla M."/>
            <person name="Blankenship R."/>
            <person name="Cho S.H."/>
            <person name="Dutcher S."/>
            <person name="Estelle M."/>
            <person name="Fawcett J.A."/>
            <person name="Gundlach H."/>
            <person name="Hanada K."/>
            <person name="Heyl A."/>
            <person name="Hicks K.A."/>
            <person name="Hugh J."/>
            <person name="Lohr M."/>
            <person name="Mayer K."/>
            <person name="Melkozernov A."/>
            <person name="Murata T."/>
            <person name="Nelson D."/>
            <person name="Pils B."/>
            <person name="Prigge M."/>
            <person name="Reiss B."/>
            <person name="Renner T."/>
            <person name="Rombauts S."/>
            <person name="Rushton P."/>
            <person name="Sanderfoot A."/>
            <person name="Schween G."/>
            <person name="Shiu S.-H."/>
            <person name="Stueber K."/>
            <person name="Theodoulou F.L."/>
            <person name="Tu H."/>
            <person name="Van de Peer Y."/>
            <person name="Verrier P.J."/>
            <person name="Waters E."/>
            <person name="Wood A."/>
            <person name="Yang L."/>
            <person name="Cove D."/>
            <person name="Cuming A."/>
            <person name="Hasebe M."/>
            <person name="Lucas S."/>
            <person name="Mishler D.B."/>
            <person name="Reski R."/>
            <person name="Grigoriev I."/>
            <person name="Quatrano R.S."/>
            <person name="Boore J.L."/>
        </authorList>
    </citation>
    <scope>NUCLEOTIDE SEQUENCE [LARGE SCALE GENOMIC DNA]</scope>
    <source>
        <strain evidence="2 3">cv. Gransden 2004</strain>
    </source>
</reference>
<reference evidence="2" key="3">
    <citation type="submission" date="2020-12" db="UniProtKB">
        <authorList>
            <consortium name="EnsemblPlants"/>
        </authorList>
    </citation>
    <scope>IDENTIFICATION</scope>
</reference>
<protein>
    <submittedName>
        <fullName evidence="1 2">Uncharacterized protein</fullName>
    </submittedName>
</protein>
<keyword evidence="3" id="KW-1185">Reference proteome</keyword>
<name>A0A2K1IVU5_PHYPA</name>
<dbReference type="EnsemblPlants" id="Pp3c20_19680V3.2">
    <property type="protein sequence ID" value="PAC:32946596.CDS.1"/>
    <property type="gene ID" value="Pp3c20_19680"/>
</dbReference>
<dbReference type="Proteomes" id="UP000006727">
    <property type="component" value="Chromosome 20"/>
</dbReference>
<dbReference type="Gramene" id="Pp3c20_19680V3.1">
    <property type="protein sequence ID" value="PAC:32946595.CDS.1"/>
    <property type="gene ID" value="Pp3c20_19680"/>
</dbReference>
<organism evidence="1">
    <name type="scientific">Physcomitrium patens</name>
    <name type="common">Spreading-leaved earth moss</name>
    <name type="synonym">Physcomitrella patens</name>
    <dbReference type="NCBI Taxonomy" id="3218"/>
    <lineage>
        <taxon>Eukaryota</taxon>
        <taxon>Viridiplantae</taxon>
        <taxon>Streptophyta</taxon>
        <taxon>Embryophyta</taxon>
        <taxon>Bryophyta</taxon>
        <taxon>Bryophytina</taxon>
        <taxon>Bryopsida</taxon>
        <taxon>Funariidae</taxon>
        <taxon>Funariales</taxon>
        <taxon>Funariaceae</taxon>
        <taxon>Physcomitrium</taxon>
    </lineage>
</organism>
<dbReference type="EnsemblPlants" id="Pp3c20_19680V3.1">
    <property type="protein sequence ID" value="PAC:32946595.CDS.1"/>
    <property type="gene ID" value="Pp3c20_19680"/>
</dbReference>
<gene>
    <name evidence="1" type="ORF">PHYPA_025346</name>
</gene>
<dbReference type="AlphaFoldDB" id="A0A2K1IVU5"/>
<reference evidence="1 3" key="2">
    <citation type="journal article" date="2018" name="Plant J.">
        <title>The Physcomitrella patens chromosome-scale assembly reveals moss genome structure and evolution.</title>
        <authorList>
            <person name="Lang D."/>
            <person name="Ullrich K.K."/>
            <person name="Murat F."/>
            <person name="Fuchs J."/>
            <person name="Jenkins J."/>
            <person name="Haas F.B."/>
            <person name="Piednoel M."/>
            <person name="Gundlach H."/>
            <person name="Van Bel M."/>
            <person name="Meyberg R."/>
            <person name="Vives C."/>
            <person name="Morata J."/>
            <person name="Symeonidi A."/>
            <person name="Hiss M."/>
            <person name="Muchero W."/>
            <person name="Kamisugi Y."/>
            <person name="Saleh O."/>
            <person name="Blanc G."/>
            <person name="Decker E.L."/>
            <person name="van Gessel N."/>
            <person name="Grimwood J."/>
            <person name="Hayes R.D."/>
            <person name="Graham S.W."/>
            <person name="Gunter L.E."/>
            <person name="McDaniel S.F."/>
            <person name="Hoernstein S.N.W."/>
            <person name="Larsson A."/>
            <person name="Li F.W."/>
            <person name="Perroud P.F."/>
            <person name="Phillips J."/>
            <person name="Ranjan P."/>
            <person name="Rokshar D.S."/>
            <person name="Rothfels C.J."/>
            <person name="Schneider L."/>
            <person name="Shu S."/>
            <person name="Stevenson D.W."/>
            <person name="Thummler F."/>
            <person name="Tillich M."/>
            <person name="Villarreal Aguilar J.C."/>
            <person name="Widiez T."/>
            <person name="Wong G.K."/>
            <person name="Wymore A."/>
            <person name="Zhang Y."/>
            <person name="Zimmer A.D."/>
            <person name="Quatrano R.S."/>
            <person name="Mayer K.F.X."/>
            <person name="Goodstein D."/>
            <person name="Casacuberta J.M."/>
            <person name="Vandepoele K."/>
            <person name="Reski R."/>
            <person name="Cuming A.C."/>
            <person name="Tuskan G.A."/>
            <person name="Maumus F."/>
            <person name="Salse J."/>
            <person name="Schmutz J."/>
            <person name="Rensing S.A."/>
        </authorList>
    </citation>
    <scope>NUCLEOTIDE SEQUENCE [LARGE SCALE GENOMIC DNA]</scope>
    <source>
        <strain evidence="2 3">cv. Gransden 2004</strain>
    </source>
</reference>
<proteinExistence type="predicted"/>